<dbReference type="AlphaFoldDB" id="A0A1Y1YI36"/>
<keyword evidence="2" id="KW-1133">Transmembrane helix</keyword>
<proteinExistence type="predicted"/>
<sequence>MKLFIFYGFIGAWTKVQGNPIDTSGDELPVKIDVDSSQVNYDRTNLNQALIIAMIILLSAIILGLLILGSCWALRKFFFQPAKVISISESNLNIKKTYRAGDYIRQKYGVSSDNTPLPRSDNKQPTGHPRDSKYGKYLTPPPVALCPSQTNC</sequence>
<gene>
    <name evidence="3" type="ORF">K493DRAFT_300471</name>
</gene>
<name>A0A1Y1YI36_9FUNG</name>
<keyword evidence="2" id="KW-0472">Membrane</keyword>
<reference evidence="3 4" key="1">
    <citation type="submission" date="2016-07" db="EMBL/GenBank/DDBJ databases">
        <title>Pervasive Adenine N6-methylation of Active Genes in Fungi.</title>
        <authorList>
            <consortium name="DOE Joint Genome Institute"/>
            <person name="Mondo S.J."/>
            <person name="Dannebaum R.O."/>
            <person name="Kuo R.C."/>
            <person name="Labutti K."/>
            <person name="Haridas S."/>
            <person name="Kuo A."/>
            <person name="Salamov A."/>
            <person name="Ahrendt S.R."/>
            <person name="Lipzen A."/>
            <person name="Sullivan W."/>
            <person name="Andreopoulos W.B."/>
            <person name="Clum A."/>
            <person name="Lindquist E."/>
            <person name="Daum C."/>
            <person name="Ramamoorthy G.K."/>
            <person name="Gryganskyi A."/>
            <person name="Culley D."/>
            <person name="Magnuson J.K."/>
            <person name="James T.Y."/>
            <person name="O'Malley M.A."/>
            <person name="Stajich J.E."/>
            <person name="Spatafora J.W."/>
            <person name="Visel A."/>
            <person name="Grigoriev I.V."/>
        </authorList>
    </citation>
    <scope>NUCLEOTIDE SEQUENCE [LARGE SCALE GENOMIC DNA]</scope>
    <source>
        <strain evidence="3 4">CBS 931.73</strain>
    </source>
</reference>
<evidence type="ECO:0000313" key="4">
    <source>
        <dbReference type="Proteomes" id="UP000193498"/>
    </source>
</evidence>
<feature type="region of interest" description="Disordered" evidence="1">
    <location>
        <begin position="109"/>
        <end position="142"/>
    </location>
</feature>
<comment type="caution">
    <text evidence="3">The sequence shown here is derived from an EMBL/GenBank/DDBJ whole genome shotgun (WGS) entry which is preliminary data.</text>
</comment>
<keyword evidence="2" id="KW-0812">Transmembrane</keyword>
<accession>A0A1Y1YI36</accession>
<dbReference type="Proteomes" id="UP000193498">
    <property type="component" value="Unassembled WGS sequence"/>
</dbReference>
<keyword evidence="4" id="KW-1185">Reference proteome</keyword>
<dbReference type="EMBL" id="MCFE01000134">
    <property type="protein sequence ID" value="ORX97376.1"/>
    <property type="molecule type" value="Genomic_DNA"/>
</dbReference>
<feature type="transmembrane region" description="Helical" evidence="2">
    <location>
        <begin position="49"/>
        <end position="74"/>
    </location>
</feature>
<organism evidence="3 4">
    <name type="scientific">Basidiobolus meristosporus CBS 931.73</name>
    <dbReference type="NCBI Taxonomy" id="1314790"/>
    <lineage>
        <taxon>Eukaryota</taxon>
        <taxon>Fungi</taxon>
        <taxon>Fungi incertae sedis</taxon>
        <taxon>Zoopagomycota</taxon>
        <taxon>Entomophthoromycotina</taxon>
        <taxon>Basidiobolomycetes</taxon>
        <taxon>Basidiobolales</taxon>
        <taxon>Basidiobolaceae</taxon>
        <taxon>Basidiobolus</taxon>
    </lineage>
</organism>
<evidence type="ECO:0000313" key="3">
    <source>
        <dbReference type="EMBL" id="ORX97376.1"/>
    </source>
</evidence>
<dbReference type="InParanoid" id="A0A1Y1YI36"/>
<protein>
    <submittedName>
        <fullName evidence="3">Uncharacterized protein</fullName>
    </submittedName>
</protein>
<evidence type="ECO:0000256" key="1">
    <source>
        <dbReference type="SAM" id="MobiDB-lite"/>
    </source>
</evidence>
<evidence type="ECO:0000256" key="2">
    <source>
        <dbReference type="SAM" id="Phobius"/>
    </source>
</evidence>